<dbReference type="Proteomes" id="UP000800200">
    <property type="component" value="Unassembled WGS sequence"/>
</dbReference>
<feature type="compositionally biased region" description="Polar residues" evidence="1">
    <location>
        <begin position="84"/>
        <end position="101"/>
    </location>
</feature>
<evidence type="ECO:0000256" key="1">
    <source>
        <dbReference type="SAM" id="MobiDB-lite"/>
    </source>
</evidence>
<feature type="region of interest" description="Disordered" evidence="1">
    <location>
        <begin position="1"/>
        <end position="152"/>
    </location>
</feature>
<dbReference type="Pfam" id="PF25545">
    <property type="entry name" value="DUF7924"/>
    <property type="match status" value="1"/>
</dbReference>
<organism evidence="3 4">
    <name type="scientific">Zopfia rhizophila CBS 207.26</name>
    <dbReference type="NCBI Taxonomy" id="1314779"/>
    <lineage>
        <taxon>Eukaryota</taxon>
        <taxon>Fungi</taxon>
        <taxon>Dikarya</taxon>
        <taxon>Ascomycota</taxon>
        <taxon>Pezizomycotina</taxon>
        <taxon>Dothideomycetes</taxon>
        <taxon>Dothideomycetes incertae sedis</taxon>
        <taxon>Zopfiaceae</taxon>
        <taxon>Zopfia</taxon>
    </lineage>
</organism>
<dbReference type="InterPro" id="IPR057684">
    <property type="entry name" value="DUF7924"/>
</dbReference>
<feature type="compositionally biased region" description="Basic residues" evidence="1">
    <location>
        <begin position="105"/>
        <end position="115"/>
    </location>
</feature>
<evidence type="ECO:0000313" key="3">
    <source>
        <dbReference type="EMBL" id="KAF2191270.1"/>
    </source>
</evidence>
<feature type="region of interest" description="Disordered" evidence="1">
    <location>
        <begin position="197"/>
        <end position="243"/>
    </location>
</feature>
<dbReference type="AlphaFoldDB" id="A0A6A6EMG3"/>
<protein>
    <recommendedName>
        <fullName evidence="2">DUF7924 domain-containing protein</fullName>
    </recommendedName>
</protein>
<reference evidence="3" key="1">
    <citation type="journal article" date="2020" name="Stud. Mycol.">
        <title>101 Dothideomycetes genomes: a test case for predicting lifestyles and emergence of pathogens.</title>
        <authorList>
            <person name="Haridas S."/>
            <person name="Albert R."/>
            <person name="Binder M."/>
            <person name="Bloem J."/>
            <person name="Labutti K."/>
            <person name="Salamov A."/>
            <person name="Andreopoulos B."/>
            <person name="Baker S."/>
            <person name="Barry K."/>
            <person name="Bills G."/>
            <person name="Bluhm B."/>
            <person name="Cannon C."/>
            <person name="Castanera R."/>
            <person name="Culley D."/>
            <person name="Daum C."/>
            <person name="Ezra D."/>
            <person name="Gonzalez J."/>
            <person name="Henrissat B."/>
            <person name="Kuo A."/>
            <person name="Liang C."/>
            <person name="Lipzen A."/>
            <person name="Lutzoni F."/>
            <person name="Magnuson J."/>
            <person name="Mondo S."/>
            <person name="Nolan M."/>
            <person name="Ohm R."/>
            <person name="Pangilinan J."/>
            <person name="Park H.-J."/>
            <person name="Ramirez L."/>
            <person name="Alfaro M."/>
            <person name="Sun H."/>
            <person name="Tritt A."/>
            <person name="Yoshinaga Y."/>
            <person name="Zwiers L.-H."/>
            <person name="Turgeon B."/>
            <person name="Goodwin S."/>
            <person name="Spatafora J."/>
            <person name="Crous P."/>
            <person name="Grigoriev I."/>
        </authorList>
    </citation>
    <scope>NUCLEOTIDE SEQUENCE</scope>
    <source>
        <strain evidence="3">CBS 207.26</strain>
    </source>
</reference>
<feature type="compositionally biased region" description="Basic and acidic residues" evidence="1">
    <location>
        <begin position="200"/>
        <end position="211"/>
    </location>
</feature>
<proteinExistence type="predicted"/>
<feature type="compositionally biased region" description="Polar residues" evidence="1">
    <location>
        <begin position="26"/>
        <end position="35"/>
    </location>
</feature>
<evidence type="ECO:0000313" key="4">
    <source>
        <dbReference type="Proteomes" id="UP000800200"/>
    </source>
</evidence>
<feature type="domain" description="DUF7924" evidence="2">
    <location>
        <begin position="352"/>
        <end position="478"/>
    </location>
</feature>
<keyword evidence="4" id="KW-1185">Reference proteome</keyword>
<dbReference type="OrthoDB" id="3915959at2759"/>
<feature type="compositionally biased region" description="Polar residues" evidence="1">
    <location>
        <begin position="212"/>
        <end position="223"/>
    </location>
</feature>
<accession>A0A6A6EMG3</accession>
<evidence type="ECO:0000259" key="2">
    <source>
        <dbReference type="Pfam" id="PF25545"/>
    </source>
</evidence>
<dbReference type="EMBL" id="ML994617">
    <property type="protein sequence ID" value="KAF2191270.1"/>
    <property type="molecule type" value="Genomic_DNA"/>
</dbReference>
<gene>
    <name evidence="3" type="ORF">K469DRAFT_367918</name>
</gene>
<feature type="compositionally biased region" description="Basic residues" evidence="1">
    <location>
        <begin position="1"/>
        <end position="12"/>
    </location>
</feature>
<name>A0A6A6EMG3_9PEZI</name>
<sequence>MLPKTGTRRRAIKPTIASKAKKRQTPKSQSPSTSRNKAEKRRISQRDQDLSVPREEQLELGKSTQYTRRLRSHARQSTTRESDQGLSSQRILRSSTGQIITPRSPRPKGTRKKRNQGTAGLSHVLEDDEELTVNPNSSTVAKPRLSSHHQESAIERNHLEPVVSWANQITGEAAFPASVASDILESDHTENIANWYSSRGAREPHNSDMDSTRSTPVPSSDRLSINRRVSGKAQSRTAKERPKITRVRSDSKLIYDALLERNIDVKKLEDDADIVNIKRKILSCLEDISARASWTEEEERWKSDLLKCQLSHEALFQRTIMMDLIDRCHLDSILDYVCEVPWIAKPVPTKDRSVEIVEPVPDLAVAFRTISLIKNEKYLPELRSLRTHMCPEGVVDDSCERAFPFFSVEVKGKRGDIEVAKKQNLITSSQALYNMYLFMKETDYINIFFDQVRFYSVAAAGNYFEVRVHRAVEVEEQLQVTGDYPLGYSFDIVFTSPERSYGKSDAVGMVKNILCEYGVKELHGILKKAVGDVLKKFGESKKRKRPAPEVFESFGSQRQRLSDLGFDND</sequence>
<feature type="compositionally biased region" description="Basic and acidic residues" evidence="1">
    <location>
        <begin position="41"/>
        <end position="59"/>
    </location>
</feature>